<keyword evidence="1" id="KW-1133">Transmembrane helix</keyword>
<comment type="caution">
    <text evidence="2">The sequence shown here is derived from an EMBL/GenBank/DDBJ whole genome shotgun (WGS) entry which is preliminary data.</text>
</comment>
<evidence type="ECO:0000313" key="2">
    <source>
        <dbReference type="EMBL" id="MFK4640434.1"/>
    </source>
</evidence>
<keyword evidence="1" id="KW-0472">Membrane</keyword>
<proteinExistence type="predicted"/>
<organism evidence="2 3">
    <name type="scientific">Paenarthrobacter histidinolovorans</name>
    <dbReference type="NCBI Taxonomy" id="43664"/>
    <lineage>
        <taxon>Bacteria</taxon>
        <taxon>Bacillati</taxon>
        <taxon>Actinomycetota</taxon>
        <taxon>Actinomycetes</taxon>
        <taxon>Micrococcales</taxon>
        <taxon>Micrococcaceae</taxon>
        <taxon>Paenarthrobacter</taxon>
    </lineage>
</organism>
<sequence length="138" mass="14413">MDYNHQERILFCVLSAAPAVLLVIAGALIHAKLSRRWMHRYLVAGILGCIAFFAFGGTVALAIFPPPYDAYFAGGRGLDLRGIGLVAGAWIGAVAGGVATLGTFGVSAFLVRRRTRKAGLEDSARALRSGAGPDGAEP</sequence>
<keyword evidence="1" id="KW-0812">Transmembrane</keyword>
<reference evidence="2 3" key="1">
    <citation type="submission" date="2024-10" db="EMBL/GenBank/DDBJ databases">
        <title>Novel secondary metabolite-producing bacteria for plant disease control.</title>
        <authorList>
            <person name="Chevrette M."/>
        </authorList>
    </citation>
    <scope>NUCLEOTIDE SEQUENCE [LARGE SCALE GENOMIC DNA]</scope>
    <source>
        <strain evidence="2 3">J30 TE3557</strain>
    </source>
</reference>
<accession>A0ABW8NA22</accession>
<name>A0ABW8NA22_9MICC</name>
<feature type="transmembrane region" description="Helical" evidence="1">
    <location>
        <begin position="83"/>
        <end position="111"/>
    </location>
</feature>
<gene>
    <name evidence="2" type="ORF">ABIA52_003323</name>
</gene>
<dbReference type="EMBL" id="JBIYEW010000003">
    <property type="protein sequence ID" value="MFK4640434.1"/>
    <property type="molecule type" value="Genomic_DNA"/>
</dbReference>
<dbReference type="RefSeq" id="WP_404595096.1">
    <property type="nucleotide sequence ID" value="NZ_JBIYEW010000003.1"/>
</dbReference>
<evidence type="ECO:0000256" key="1">
    <source>
        <dbReference type="SAM" id="Phobius"/>
    </source>
</evidence>
<feature type="transmembrane region" description="Helical" evidence="1">
    <location>
        <begin position="41"/>
        <end position="63"/>
    </location>
</feature>
<evidence type="ECO:0000313" key="3">
    <source>
        <dbReference type="Proteomes" id="UP001620520"/>
    </source>
</evidence>
<protein>
    <submittedName>
        <fullName evidence="2">Uncharacterized protein</fullName>
    </submittedName>
</protein>
<feature type="transmembrane region" description="Helical" evidence="1">
    <location>
        <begin position="6"/>
        <end position="29"/>
    </location>
</feature>
<dbReference type="Proteomes" id="UP001620520">
    <property type="component" value="Unassembled WGS sequence"/>
</dbReference>
<keyword evidence="3" id="KW-1185">Reference proteome</keyword>